<feature type="region of interest" description="Disordered" evidence="1">
    <location>
        <begin position="1"/>
        <end position="90"/>
    </location>
</feature>
<feature type="region of interest" description="Disordered" evidence="1">
    <location>
        <begin position="105"/>
        <end position="126"/>
    </location>
</feature>
<organism evidence="2 3">
    <name type="scientific">Collinsella aerofaciens</name>
    <dbReference type="NCBI Taxonomy" id="74426"/>
    <lineage>
        <taxon>Bacteria</taxon>
        <taxon>Bacillati</taxon>
        <taxon>Actinomycetota</taxon>
        <taxon>Coriobacteriia</taxon>
        <taxon>Coriobacteriales</taxon>
        <taxon>Coriobacteriaceae</taxon>
        <taxon>Collinsella</taxon>
    </lineage>
</organism>
<dbReference type="Proteomes" id="UP000330807">
    <property type="component" value="Unassembled WGS sequence"/>
</dbReference>
<dbReference type="AlphaFoldDB" id="A0A5K1JBZ6"/>
<feature type="compositionally biased region" description="Basic and acidic residues" evidence="1">
    <location>
        <begin position="19"/>
        <end position="31"/>
    </location>
</feature>
<protein>
    <submittedName>
        <fullName evidence="2">Uncharacterized protein</fullName>
    </submittedName>
</protein>
<proteinExistence type="predicted"/>
<sequence>MTRRSDVADSLVRMGRAPVRREHLAARHRAGEQCPRPAHGQQRREQDEDEVATDYEGKRDANAAVQTAKTAHLPASHLYPTPHTVAMGSTPATRSLARALPTWTETAASSVSLPQPRTASRICARP</sequence>
<dbReference type="EMBL" id="CABWIH010000048">
    <property type="protein sequence ID" value="VWM01360.1"/>
    <property type="molecule type" value="Genomic_DNA"/>
</dbReference>
<evidence type="ECO:0000313" key="3">
    <source>
        <dbReference type="Proteomes" id="UP000330807"/>
    </source>
</evidence>
<accession>A0A5K1JBZ6</accession>
<name>A0A5K1JBZ6_9ACTN</name>
<evidence type="ECO:0000256" key="1">
    <source>
        <dbReference type="SAM" id="MobiDB-lite"/>
    </source>
</evidence>
<evidence type="ECO:0000313" key="2">
    <source>
        <dbReference type="EMBL" id="VWM01360.1"/>
    </source>
</evidence>
<reference evidence="2 3" key="1">
    <citation type="submission" date="2019-10" db="EMBL/GenBank/DDBJ databases">
        <authorList>
            <person name="Wolf R A."/>
        </authorList>
    </citation>
    <scope>NUCLEOTIDE SEQUENCE [LARGE SCALE GENOMIC DNA]</scope>
    <source>
        <strain evidence="2">Collinsella_aerofaciens_AK_138A</strain>
    </source>
</reference>
<gene>
    <name evidence="2" type="ORF">LMKDKBCB_02172</name>
</gene>
<feature type="compositionally biased region" description="Polar residues" evidence="1">
    <location>
        <begin position="105"/>
        <end position="118"/>
    </location>
</feature>